<name>A0A4R7VHA5_9PSEU</name>
<proteinExistence type="predicted"/>
<organism evidence="2 3">
    <name type="scientific">Actinophytocola oryzae</name>
    <dbReference type="NCBI Taxonomy" id="502181"/>
    <lineage>
        <taxon>Bacteria</taxon>
        <taxon>Bacillati</taxon>
        <taxon>Actinomycetota</taxon>
        <taxon>Actinomycetes</taxon>
        <taxon>Pseudonocardiales</taxon>
        <taxon>Pseudonocardiaceae</taxon>
    </lineage>
</organism>
<evidence type="ECO:0000259" key="1">
    <source>
        <dbReference type="Pfam" id="PF13349"/>
    </source>
</evidence>
<evidence type="ECO:0000313" key="2">
    <source>
        <dbReference type="EMBL" id="TDV48716.1"/>
    </source>
</evidence>
<gene>
    <name evidence="2" type="ORF">CLV71_10876</name>
</gene>
<evidence type="ECO:0000313" key="3">
    <source>
        <dbReference type="Proteomes" id="UP000294927"/>
    </source>
</evidence>
<dbReference type="Pfam" id="PF13349">
    <property type="entry name" value="DUF4097"/>
    <property type="match status" value="1"/>
</dbReference>
<dbReference type="RefSeq" id="WP_133904770.1">
    <property type="nucleotide sequence ID" value="NZ_SOCP01000008.1"/>
</dbReference>
<comment type="caution">
    <text evidence="2">The sequence shown here is derived from an EMBL/GenBank/DDBJ whole genome shotgun (WGS) entry which is preliminary data.</text>
</comment>
<protein>
    <submittedName>
        <fullName evidence="2">Putative adhesin</fullName>
    </submittedName>
</protein>
<accession>A0A4R7VHA5</accession>
<sequence>MYTFNTPTPITTTLDLPAGSIRFVATDRTDTTVEIQPANTTKNSDIKAAKRTTVDYTDNILRIHTPAAANQLLGPTGALTITVALPTGSHIQARTDSAELDTTGRLGNLTFNGAYHHINIDETASLHLTAIDGDIHIHRVNGPADITTTRGDITLTEAVHGTVVLRTEAGNISVGVAEGASATLDAGTTHGRINNTLTNTTTPQLTIHATTAYGDILAHSL</sequence>
<keyword evidence="3" id="KW-1185">Reference proteome</keyword>
<dbReference type="OrthoDB" id="3252095at2"/>
<dbReference type="Proteomes" id="UP000294927">
    <property type="component" value="Unassembled WGS sequence"/>
</dbReference>
<dbReference type="EMBL" id="SOCP01000008">
    <property type="protein sequence ID" value="TDV48716.1"/>
    <property type="molecule type" value="Genomic_DNA"/>
</dbReference>
<feature type="domain" description="DUF4097" evidence="1">
    <location>
        <begin position="20"/>
        <end position="216"/>
    </location>
</feature>
<dbReference type="AlphaFoldDB" id="A0A4R7VHA5"/>
<reference evidence="2 3" key="1">
    <citation type="submission" date="2019-03" db="EMBL/GenBank/DDBJ databases">
        <title>Genomic Encyclopedia of Archaeal and Bacterial Type Strains, Phase II (KMG-II): from individual species to whole genera.</title>
        <authorList>
            <person name="Goeker M."/>
        </authorList>
    </citation>
    <scope>NUCLEOTIDE SEQUENCE [LARGE SCALE GENOMIC DNA]</scope>
    <source>
        <strain evidence="2 3">DSM 45499</strain>
    </source>
</reference>
<dbReference type="InterPro" id="IPR025164">
    <property type="entry name" value="Toastrack_DUF4097"/>
</dbReference>